<gene>
    <name evidence="1" type="ORF">LCGC14_1581940</name>
</gene>
<sequence>MIKIGRYGIAFGRTLWIQTRVPTRVWHRSWFWLTKEVNPGDVDLEHIDEKRQFLDGAEVERGGRLYRYWKAGKKSVVEEANKE</sequence>
<name>A0A0F9IGL5_9ZZZZ</name>
<accession>A0A0F9IGL5</accession>
<evidence type="ECO:0000313" key="1">
    <source>
        <dbReference type="EMBL" id="KKM26721.1"/>
    </source>
</evidence>
<dbReference type="AlphaFoldDB" id="A0A0F9IGL5"/>
<dbReference type="EMBL" id="LAZR01012461">
    <property type="protein sequence ID" value="KKM26721.1"/>
    <property type="molecule type" value="Genomic_DNA"/>
</dbReference>
<proteinExistence type="predicted"/>
<organism evidence="1">
    <name type="scientific">marine sediment metagenome</name>
    <dbReference type="NCBI Taxonomy" id="412755"/>
    <lineage>
        <taxon>unclassified sequences</taxon>
        <taxon>metagenomes</taxon>
        <taxon>ecological metagenomes</taxon>
    </lineage>
</organism>
<protein>
    <submittedName>
        <fullName evidence="1">Uncharacterized protein</fullName>
    </submittedName>
</protein>
<comment type="caution">
    <text evidence="1">The sequence shown here is derived from an EMBL/GenBank/DDBJ whole genome shotgun (WGS) entry which is preliminary data.</text>
</comment>
<reference evidence="1" key="1">
    <citation type="journal article" date="2015" name="Nature">
        <title>Complex archaea that bridge the gap between prokaryotes and eukaryotes.</title>
        <authorList>
            <person name="Spang A."/>
            <person name="Saw J.H."/>
            <person name="Jorgensen S.L."/>
            <person name="Zaremba-Niedzwiedzka K."/>
            <person name="Martijn J."/>
            <person name="Lind A.E."/>
            <person name="van Eijk R."/>
            <person name="Schleper C."/>
            <person name="Guy L."/>
            <person name="Ettema T.J."/>
        </authorList>
    </citation>
    <scope>NUCLEOTIDE SEQUENCE</scope>
</reference>